<evidence type="ECO:0000313" key="3">
    <source>
        <dbReference type="EMBL" id="QNE90378.1"/>
    </source>
</evidence>
<dbReference type="Gene3D" id="3.40.50.12370">
    <property type="match status" value="1"/>
</dbReference>
<sequence length="329" mass="35048">MAKDTSAPDSDTALAQRGVPAIPRVLIAWSPTNSSDAALNYAAWLARTTPIHIRVISTLVQPWTTTSLSKLGGKYKKWFKKEAAACAEQVEKALRGAGIAEENWDEEFSILVDGSSKAALLTAAAENFDADFILIGPGAAAPKGRFLAGTTADTLLHSSPIPLGLSPRAAKLSKHGVTRVNFAFVEEPGKNLELSQLPGLESAAAMASRWNVPLRILGFSPSGLLSSPSGSMDVAQALTSHWRETSLALLDVASDFVLDAFPDLEVETDIGSGNGWAGAVDALKWKKGDIMCLDSAPLSPFERVFLGSTTTEFLNHLRVPVIIYPAHTR</sequence>
<reference evidence="3 4" key="1">
    <citation type="submission" date="2020-07" db="EMBL/GenBank/DDBJ databases">
        <title>Complete genome and description of Corynebacterium incognita strain Marseille-Q3630 sp. nov.</title>
        <authorList>
            <person name="Boxberger M."/>
        </authorList>
    </citation>
    <scope>NUCLEOTIDE SEQUENCE [LARGE SCALE GENOMIC DNA]</scope>
    <source>
        <strain evidence="3 4">Marseille-Q3630</strain>
    </source>
</reference>
<proteinExistence type="inferred from homology"/>
<dbReference type="InterPro" id="IPR006016">
    <property type="entry name" value="UspA"/>
</dbReference>
<dbReference type="EMBL" id="CP059404">
    <property type="protein sequence ID" value="QNE90378.1"/>
    <property type="molecule type" value="Genomic_DNA"/>
</dbReference>
<dbReference type="RefSeq" id="WP_185176751.1">
    <property type="nucleotide sequence ID" value="NZ_CP059404.1"/>
</dbReference>
<feature type="domain" description="UspA" evidence="2">
    <location>
        <begin position="24"/>
        <end position="163"/>
    </location>
</feature>
<dbReference type="AlphaFoldDB" id="A0A7G7CS12"/>
<dbReference type="SUPFAM" id="SSF52402">
    <property type="entry name" value="Adenine nucleotide alpha hydrolases-like"/>
    <property type="match status" value="2"/>
</dbReference>
<organism evidence="3 4">
    <name type="scientific">Corynebacterium incognita</name>
    <dbReference type="NCBI Taxonomy" id="2754725"/>
    <lineage>
        <taxon>Bacteria</taxon>
        <taxon>Bacillati</taxon>
        <taxon>Actinomycetota</taxon>
        <taxon>Actinomycetes</taxon>
        <taxon>Mycobacteriales</taxon>
        <taxon>Corynebacteriaceae</taxon>
        <taxon>Corynebacterium</taxon>
    </lineage>
</organism>
<dbReference type="CDD" id="cd00293">
    <property type="entry name" value="USP-like"/>
    <property type="match status" value="1"/>
</dbReference>
<feature type="domain" description="UspA" evidence="2">
    <location>
        <begin position="198"/>
        <end position="325"/>
    </location>
</feature>
<comment type="similarity">
    <text evidence="1">Belongs to the universal stress protein A family.</text>
</comment>
<evidence type="ECO:0000313" key="4">
    <source>
        <dbReference type="Proteomes" id="UP000515743"/>
    </source>
</evidence>
<evidence type="ECO:0000256" key="1">
    <source>
        <dbReference type="ARBA" id="ARBA00008791"/>
    </source>
</evidence>
<dbReference type="PANTHER" id="PTHR46268">
    <property type="entry name" value="STRESS RESPONSE PROTEIN NHAX"/>
    <property type="match status" value="1"/>
</dbReference>
<dbReference type="Proteomes" id="UP000515743">
    <property type="component" value="Chromosome"/>
</dbReference>
<protein>
    <submittedName>
        <fullName evidence="3">Universal stress protein</fullName>
    </submittedName>
</protein>
<dbReference type="PANTHER" id="PTHR46268:SF6">
    <property type="entry name" value="UNIVERSAL STRESS PROTEIN UP12"/>
    <property type="match status" value="1"/>
</dbReference>
<dbReference type="Pfam" id="PF00582">
    <property type="entry name" value="Usp"/>
    <property type="match status" value="2"/>
</dbReference>
<dbReference type="KEGG" id="cik:H0194_05290"/>
<name>A0A7G7CS12_9CORY</name>
<evidence type="ECO:0000259" key="2">
    <source>
        <dbReference type="Pfam" id="PF00582"/>
    </source>
</evidence>
<gene>
    <name evidence="3" type="ORF">H0194_05290</name>
</gene>
<keyword evidence="4" id="KW-1185">Reference proteome</keyword>
<accession>A0A7G7CS12</accession>